<dbReference type="Gramene" id="TraesCS4A03G1058700.1">
    <property type="protein sequence ID" value="TraesCS4A03G1058700.1.CDS1"/>
    <property type="gene ID" value="TraesCS4A03G1058700"/>
</dbReference>
<dbReference type="InterPro" id="IPR000210">
    <property type="entry name" value="BTB/POZ_dom"/>
</dbReference>
<dbReference type="OrthoDB" id="6359816at2759"/>
<dbReference type="Gene3D" id="3.30.710.10">
    <property type="entry name" value="Potassium Channel Kv1.1, Chain A"/>
    <property type="match status" value="1"/>
</dbReference>
<reference evidence="4" key="2">
    <citation type="submission" date="2018-10" db="UniProtKB">
        <authorList>
            <consortium name="EnsemblPlants"/>
        </authorList>
    </citation>
    <scope>IDENTIFICATION</scope>
</reference>
<dbReference type="Gramene" id="TraesJAG4A03G02197890.1">
    <property type="protein sequence ID" value="TraesJAG4A03G02197890.1.CDS1"/>
    <property type="gene ID" value="TraesJAG4A03G02197890"/>
</dbReference>
<dbReference type="SUPFAM" id="SSF54695">
    <property type="entry name" value="POZ domain"/>
    <property type="match status" value="1"/>
</dbReference>
<dbReference type="Gramene" id="TraesJUL4A03G02217830.1">
    <property type="protein sequence ID" value="TraesJUL4A03G02217830.1.CDS1"/>
    <property type="gene ID" value="TraesJUL4A03G02217830"/>
</dbReference>
<dbReference type="InterPro" id="IPR008974">
    <property type="entry name" value="TRAF-like"/>
</dbReference>
<dbReference type="Gramene" id="TraesSYM4A03G02225280.1">
    <property type="protein sequence ID" value="TraesSYM4A03G02225280.1.CDS1"/>
    <property type="gene ID" value="TraesSYM4A03G02225280"/>
</dbReference>
<name>A0A3B6I1E9_WHEAT</name>
<dbReference type="Gramene" id="TraesRN4A0101095500.1">
    <property type="protein sequence ID" value="TraesRN4A0101095500.1"/>
    <property type="gene ID" value="TraesRN4A0101095500"/>
</dbReference>
<dbReference type="SMR" id="A0A3B6I1E9"/>
<accession>A0A3B6I1E9</accession>
<dbReference type="OMA" id="HLWRISC"/>
<evidence type="ECO:0000313" key="4">
    <source>
        <dbReference type="EnsemblPlants" id="TraesCS4A02G425600.1.cds1"/>
    </source>
</evidence>
<dbReference type="Pfam" id="PF00651">
    <property type="entry name" value="BTB"/>
    <property type="match status" value="1"/>
</dbReference>
<dbReference type="Gramene" id="TraesKAR4A01G0447020.1">
    <property type="protein sequence ID" value="cds.TraesKAR4A01G0447020.1"/>
    <property type="gene ID" value="TraesKAR4A01G0447020"/>
</dbReference>
<dbReference type="InterPro" id="IPR011333">
    <property type="entry name" value="SKP1/BTB/POZ_sf"/>
</dbReference>
<organism evidence="4">
    <name type="scientific">Triticum aestivum</name>
    <name type="common">Wheat</name>
    <dbReference type="NCBI Taxonomy" id="4565"/>
    <lineage>
        <taxon>Eukaryota</taxon>
        <taxon>Viridiplantae</taxon>
        <taxon>Streptophyta</taxon>
        <taxon>Embryophyta</taxon>
        <taxon>Tracheophyta</taxon>
        <taxon>Spermatophyta</taxon>
        <taxon>Magnoliopsida</taxon>
        <taxon>Liliopsida</taxon>
        <taxon>Poales</taxon>
        <taxon>Poaceae</taxon>
        <taxon>BOP clade</taxon>
        <taxon>Pooideae</taxon>
        <taxon>Triticodae</taxon>
        <taxon>Triticeae</taxon>
        <taxon>Triticinae</taxon>
        <taxon>Triticum</taxon>
    </lineage>
</organism>
<dbReference type="Gramene" id="TraesLDM4A03G02197790.1">
    <property type="protein sequence ID" value="TraesLDM4A03G02197790.1.CDS1"/>
    <property type="gene ID" value="TraesLDM4A03G02197790"/>
</dbReference>
<reference evidence="4" key="1">
    <citation type="submission" date="2018-08" db="EMBL/GenBank/DDBJ databases">
        <authorList>
            <person name="Rossello M."/>
        </authorList>
    </citation>
    <scope>NUCLEOTIDE SEQUENCE [LARGE SCALE GENOMIC DNA]</scope>
    <source>
        <strain evidence="4">cv. Chinese Spring</strain>
    </source>
</reference>
<evidence type="ECO:0000256" key="1">
    <source>
        <dbReference type="ARBA" id="ARBA00004906"/>
    </source>
</evidence>
<dbReference type="Gramene" id="TraesCS4A02G425600.1">
    <property type="protein sequence ID" value="TraesCS4A02G425600.1.cds1"/>
    <property type="gene ID" value="TraesCS4A02G425600"/>
</dbReference>
<comment type="pathway">
    <text evidence="1">Protein modification; protein ubiquitination.</text>
</comment>
<dbReference type="Proteomes" id="UP000019116">
    <property type="component" value="Chromosome 4A"/>
</dbReference>
<dbReference type="AlphaFoldDB" id="A0A3B6I1E9"/>
<dbReference type="PANTHER" id="PTHR26379:SF307">
    <property type="entry name" value="BTB DOMAIN-CONTAINING PROTEIN"/>
    <property type="match status" value="1"/>
</dbReference>
<evidence type="ECO:0000313" key="5">
    <source>
        <dbReference type="Proteomes" id="UP000019116"/>
    </source>
</evidence>
<dbReference type="Gramene" id="TraesCAD_scaffold_074376_01G000100.1">
    <property type="protein sequence ID" value="TraesCAD_scaffold_074376_01G000100.1"/>
    <property type="gene ID" value="TraesCAD_scaffold_074376_01G000100"/>
</dbReference>
<dbReference type="Pfam" id="PF22486">
    <property type="entry name" value="MATH_2"/>
    <property type="match status" value="1"/>
</dbReference>
<keyword evidence="5" id="KW-1185">Reference proteome</keyword>
<dbReference type="EnsemblPlants" id="TraesCS4A02G425600.1">
    <property type="protein sequence ID" value="TraesCS4A02G425600.1.cds1"/>
    <property type="gene ID" value="TraesCS4A02G425600"/>
</dbReference>
<evidence type="ECO:0000259" key="3">
    <source>
        <dbReference type="PROSITE" id="PS50144"/>
    </source>
</evidence>
<dbReference type="Gramene" id="TraesCLE_scaffold_118101_01G000100.1">
    <property type="protein sequence ID" value="TraesCLE_scaffold_118101_01G000100.1"/>
    <property type="gene ID" value="TraesCLE_scaffold_118101_01G000100"/>
</dbReference>
<feature type="domain" description="MATH" evidence="3">
    <location>
        <begin position="16"/>
        <end position="132"/>
    </location>
</feature>
<proteinExistence type="predicted"/>
<feature type="domain" description="BTB" evidence="2">
    <location>
        <begin position="174"/>
        <end position="228"/>
    </location>
</feature>
<dbReference type="Gene3D" id="2.60.210.10">
    <property type="entry name" value="Apoptosis, Tumor Necrosis Factor Receptor Associated Protein 2, Chain A"/>
    <property type="match status" value="1"/>
</dbReference>
<dbReference type="Gramene" id="TraesARI4A03G02235510.1">
    <property type="protein sequence ID" value="TraesARI4A03G02235510.1.CDS1"/>
    <property type="gene ID" value="TraesARI4A03G02235510"/>
</dbReference>
<dbReference type="CDD" id="cd00121">
    <property type="entry name" value="MATH"/>
    <property type="match status" value="1"/>
</dbReference>
<dbReference type="Gramene" id="TraesROB_scaffold_022148_01G000100.1">
    <property type="protein sequence ID" value="TraesROB_scaffold_022148_01G000100.1"/>
    <property type="gene ID" value="TraesROB_scaffold_022148_01G000100"/>
</dbReference>
<dbReference type="SUPFAM" id="SSF49599">
    <property type="entry name" value="TRAF domain-like"/>
    <property type="match status" value="1"/>
</dbReference>
<dbReference type="InterPro" id="IPR045005">
    <property type="entry name" value="BPM1-6"/>
</dbReference>
<dbReference type="PROSITE" id="PS50097">
    <property type="entry name" value="BTB"/>
    <property type="match status" value="1"/>
</dbReference>
<evidence type="ECO:0008006" key="6">
    <source>
        <dbReference type="Google" id="ProtNLM"/>
    </source>
</evidence>
<dbReference type="Gramene" id="TraesLAC4A03G02149190.1">
    <property type="protein sequence ID" value="TraesLAC4A03G02149190.1.CDS1"/>
    <property type="gene ID" value="TraesLAC4A03G02149190"/>
</dbReference>
<dbReference type="PROSITE" id="PS50144">
    <property type="entry name" value="MATH"/>
    <property type="match status" value="1"/>
</dbReference>
<evidence type="ECO:0000259" key="2">
    <source>
        <dbReference type="PROSITE" id="PS50097"/>
    </source>
</evidence>
<dbReference type="Gramene" id="TraesMAC4A03G02195460.1">
    <property type="protein sequence ID" value="TraesMAC4A03G02195460.1.CDS1"/>
    <property type="gene ID" value="TraesMAC4A03G02195460"/>
</dbReference>
<dbReference type="InterPro" id="IPR002083">
    <property type="entry name" value="MATH/TRAF_dom"/>
</dbReference>
<dbReference type="STRING" id="4565.A0A3B6I1E9"/>
<dbReference type="PANTHER" id="PTHR26379">
    <property type="entry name" value="BTB/POZ AND MATH DOMAIN-CONTAINING PROTEIN 1"/>
    <property type="match status" value="1"/>
</dbReference>
<protein>
    <recommendedName>
        <fullName evidence="6">BTB domain-containing protein</fullName>
    </recommendedName>
</protein>
<sequence length="243" mass="26649">MSSSASASAIVADKVSGHHVLKIDGFLGMMVLPSGESVTSCPFTVGDHLWRISCYPKGKDLWHREFISQFALIGEEQASFFRKKNKPTKVASRIEKFASKGDSWQCLTFIKRTALVKSKYLKDDSFTIRCDIVVFKKSCAQEGAAEPAPPRSVSVPPSDLSHHLSGLLETGKGADVVFEVAGHKFFAHRWLLAARSPVFNAELFGAMKESDVAAGVVRIGDMEAGVFEVKDMKRSYSIEGATW</sequence>
<dbReference type="GO" id="GO:0016567">
    <property type="term" value="P:protein ubiquitination"/>
    <property type="evidence" value="ECO:0007669"/>
    <property type="project" value="InterPro"/>
</dbReference>